<dbReference type="EMBL" id="CP001706">
    <property type="protein sequence ID" value="ACV08190.1"/>
    <property type="molecule type" value="Genomic_DNA"/>
</dbReference>
<feature type="compositionally biased region" description="Basic and acidic residues" evidence="1">
    <location>
        <begin position="78"/>
        <end position="90"/>
    </location>
</feature>
<evidence type="ECO:0008006" key="5">
    <source>
        <dbReference type="Google" id="ProtNLM"/>
    </source>
</evidence>
<dbReference type="InterPro" id="IPR025323">
    <property type="entry name" value="DUF4229"/>
</dbReference>
<dbReference type="OrthoDB" id="5149816at2"/>
<evidence type="ECO:0000256" key="1">
    <source>
        <dbReference type="SAM" id="MobiDB-lite"/>
    </source>
</evidence>
<sequence>MPLVVYSLIRIGLILLCAWGLFEAGARGLVLWLLAIVLGMMLSYLLFRGPRDAAARYLQERSEHHSARASSKRCGKGAQEDNAHEDGLAQ</sequence>
<dbReference type="HOGENOM" id="CLU_173930_0_0_11"/>
<feature type="transmembrane region" description="Helical" evidence="2">
    <location>
        <begin position="5"/>
        <end position="22"/>
    </location>
</feature>
<dbReference type="AlphaFoldDB" id="C7R0N3"/>
<keyword evidence="2" id="KW-0472">Membrane</keyword>
<reference evidence="3 4" key="1">
    <citation type="journal article" date="2009" name="Stand. Genomic Sci.">
        <title>Complete genome sequence of Jonesia denitrificans type strain (Prevot 55134).</title>
        <authorList>
            <person name="Pukall R."/>
            <person name="Gehrich-Schroter G."/>
            <person name="Lapidus A."/>
            <person name="Nolan M."/>
            <person name="Glavina Del Rio T."/>
            <person name="Lucas S."/>
            <person name="Chen F."/>
            <person name="Tice H."/>
            <person name="Pitluck S."/>
            <person name="Cheng J.F."/>
            <person name="Copeland A."/>
            <person name="Saunders E."/>
            <person name="Brettin T."/>
            <person name="Detter J.C."/>
            <person name="Bruce D."/>
            <person name="Goodwin L."/>
            <person name="Pati A."/>
            <person name="Ivanova N."/>
            <person name="Mavromatis K."/>
            <person name="Ovchinnikova G."/>
            <person name="Chen A."/>
            <person name="Palaniappan K."/>
            <person name="Land M."/>
            <person name="Hauser L."/>
            <person name="Chang Y.J."/>
            <person name="Jeffries C.D."/>
            <person name="Chain P."/>
            <person name="Goker M."/>
            <person name="Bristow J."/>
            <person name="Eisen J.A."/>
            <person name="Markowitz V."/>
            <person name="Hugenholtz P."/>
            <person name="Kyrpides N.C."/>
            <person name="Klenk H.P."/>
            <person name="Han C."/>
        </authorList>
    </citation>
    <scope>NUCLEOTIDE SEQUENCE [LARGE SCALE GENOMIC DNA]</scope>
    <source>
        <strain evidence="4">ATCC 14870 / DSM 20603 / BCRC 15368 / CIP 55.134 / JCM 11481 / NBRC 15587 / NCTC 10816 / Prevot 55134</strain>
    </source>
</reference>
<keyword evidence="4" id="KW-1185">Reference proteome</keyword>
<evidence type="ECO:0000313" key="3">
    <source>
        <dbReference type="EMBL" id="ACV08190.1"/>
    </source>
</evidence>
<keyword evidence="2" id="KW-0812">Transmembrane</keyword>
<evidence type="ECO:0000256" key="2">
    <source>
        <dbReference type="SAM" id="Phobius"/>
    </source>
</evidence>
<gene>
    <name evidence="3" type="ordered locus">Jden_0526</name>
</gene>
<dbReference type="Proteomes" id="UP000000628">
    <property type="component" value="Chromosome"/>
</dbReference>
<dbReference type="KEGG" id="jde:Jden_0526"/>
<evidence type="ECO:0000313" key="4">
    <source>
        <dbReference type="Proteomes" id="UP000000628"/>
    </source>
</evidence>
<accession>C7R0N3</accession>
<feature type="transmembrane region" description="Helical" evidence="2">
    <location>
        <begin position="28"/>
        <end position="47"/>
    </location>
</feature>
<feature type="region of interest" description="Disordered" evidence="1">
    <location>
        <begin position="65"/>
        <end position="90"/>
    </location>
</feature>
<organism evidence="3 4">
    <name type="scientific">Jonesia denitrificans (strain ATCC 14870 / DSM 20603 / BCRC 15368 / CIP 55.134 / JCM 11481 / NBRC 15587 / NCTC 10816 / Prevot 55134)</name>
    <name type="common">Listeria denitrificans</name>
    <dbReference type="NCBI Taxonomy" id="471856"/>
    <lineage>
        <taxon>Bacteria</taxon>
        <taxon>Bacillati</taxon>
        <taxon>Actinomycetota</taxon>
        <taxon>Actinomycetes</taxon>
        <taxon>Micrococcales</taxon>
        <taxon>Jonesiaceae</taxon>
        <taxon>Jonesia</taxon>
    </lineage>
</organism>
<protein>
    <recommendedName>
        <fullName evidence="5">DUF4229 domain-containing protein</fullName>
    </recommendedName>
</protein>
<proteinExistence type="predicted"/>
<dbReference type="Pfam" id="PF14012">
    <property type="entry name" value="DUF4229"/>
    <property type="match status" value="1"/>
</dbReference>
<keyword evidence="2" id="KW-1133">Transmembrane helix</keyword>
<name>C7R0N3_JONDD</name>
<dbReference type="RefSeq" id="WP_015770819.1">
    <property type="nucleotide sequence ID" value="NC_013174.1"/>
</dbReference>